<feature type="domain" description="Glutaminase A N-terminal" evidence="4">
    <location>
        <begin position="240"/>
        <end position="470"/>
    </location>
</feature>
<evidence type="ECO:0000259" key="2">
    <source>
        <dbReference type="Pfam" id="PF16334"/>
    </source>
</evidence>
<dbReference type="InterPro" id="IPR052743">
    <property type="entry name" value="Glutaminase_GtaA"/>
</dbReference>
<evidence type="ECO:0000256" key="1">
    <source>
        <dbReference type="SAM" id="Coils"/>
    </source>
</evidence>
<dbReference type="SUPFAM" id="SSF49785">
    <property type="entry name" value="Galactose-binding domain-like"/>
    <property type="match status" value="1"/>
</dbReference>
<feature type="coiled-coil region" evidence="1">
    <location>
        <begin position="439"/>
        <end position="466"/>
    </location>
</feature>
<dbReference type="InterPro" id="IPR032515">
    <property type="entry name" value="DUF4964"/>
</dbReference>
<dbReference type="Gene3D" id="2.60.120.260">
    <property type="entry name" value="Galactose-binding domain-like"/>
    <property type="match status" value="1"/>
</dbReference>
<dbReference type="SUPFAM" id="SSF48208">
    <property type="entry name" value="Six-hairpin glycosidases"/>
    <property type="match status" value="1"/>
</dbReference>
<feature type="domain" description="DUF4964" evidence="2">
    <location>
        <begin position="9"/>
        <end position="77"/>
    </location>
</feature>
<proteinExistence type="predicted"/>
<evidence type="ECO:0000259" key="4">
    <source>
        <dbReference type="Pfam" id="PF17168"/>
    </source>
</evidence>
<protein>
    <submittedName>
        <fullName evidence="5">Glutaminase A</fullName>
    </submittedName>
</protein>
<sequence length="823" mass="91232">MWLAASVAAWAQELRPPAVPLVTIDPYTSVWSFADKLYDEPTKHWTGRPQPITGMIRVDGKAMEFMGSDSSPWASVVPTGKEKPFTAKYTFEAPPAGWMQPRFNDTNWQTGTGGFGLDETGNYTIRSKWDTKQIWVRREFDLPNSVNPATLKLLVNHNDDVEIYLNGVLVTKCEPCISSDYLPFELPPAAKATLKGGKNVIAARCQNNSGRAFIDFGVIREQPKTASNTVQQKSVRVNATQTIYDFTAGPVNFQVTFTSPLLQNNLDVLSRPASYITWQASATDGKNHQVQVYFGASPQLAVNNPDQPVTWQKSTAGNVQVLRAGTQEQKILGRKGDDVRIDWGYLYVAAPQSGSFATGIFENTLARNSFRKSGILPKTAAANIPRPSNEKPVALAVVQNLGNVGAKPVTGHVTVGYDDIYAVEYFGQKLPAWWRRQAGASAEKMLNQAEQEYTQLMQQCAAFDKELYADAQKAGGPEYAKICALSYRQAIAAHKLVAGPDGTPLFFSKENFSNGSIGTVDVTYPSAPLFLAYNPTLLKGMMGPIFYYSESGKWTKPFAAHDVGTYPLANGQTYGEDMPVEECGNMLILTAAIAKAEKNAEYAKKHWPMLTTWAEYLQKEGFDPANQLCTDDFAGHLARNANLSIKAILGLAAYGQLAGQLGDAKTAQNYKAMAEGMAKKWQQLAAAGDHYSLVFEKPDTWSQKYNLVWDELLGLNIFPNEVENKEIAYYLTKQNTYGLPLDSRKTYTKSDWIVWTATMARNQQDFEKLIKPVYRYVTETTTRMPLSDWHETTDGKSVGFRARSVVGGYYIKLLDKKMTSTGR</sequence>
<dbReference type="Pfam" id="PF16334">
    <property type="entry name" value="DUF4964"/>
    <property type="match status" value="1"/>
</dbReference>
<dbReference type="Pfam" id="PF17168">
    <property type="entry name" value="DUF5127"/>
    <property type="match status" value="1"/>
</dbReference>
<accession>A0A6J4IE70</accession>
<reference evidence="5" key="1">
    <citation type="submission" date="2020-02" db="EMBL/GenBank/DDBJ databases">
        <authorList>
            <person name="Meier V. D."/>
        </authorList>
    </citation>
    <scope>NUCLEOTIDE SEQUENCE</scope>
    <source>
        <strain evidence="5">AVDCRST_MAG95</strain>
    </source>
</reference>
<dbReference type="AlphaFoldDB" id="A0A6J4IE70"/>
<dbReference type="GO" id="GO:0005975">
    <property type="term" value="P:carbohydrate metabolic process"/>
    <property type="evidence" value="ECO:0007669"/>
    <property type="project" value="InterPro"/>
</dbReference>
<evidence type="ECO:0000259" key="3">
    <source>
        <dbReference type="Pfam" id="PF16335"/>
    </source>
</evidence>
<organism evidence="5">
    <name type="scientific">uncultured Adhaeribacter sp</name>
    <dbReference type="NCBI Taxonomy" id="448109"/>
    <lineage>
        <taxon>Bacteria</taxon>
        <taxon>Pseudomonadati</taxon>
        <taxon>Bacteroidota</taxon>
        <taxon>Cytophagia</taxon>
        <taxon>Cytophagales</taxon>
        <taxon>Hymenobacteraceae</taxon>
        <taxon>Adhaeribacter</taxon>
        <taxon>environmental samples</taxon>
    </lineage>
</organism>
<dbReference type="Pfam" id="PF16335">
    <property type="entry name" value="GtaA_6_Hairpin"/>
    <property type="match status" value="1"/>
</dbReference>
<evidence type="ECO:0000313" key="5">
    <source>
        <dbReference type="EMBL" id="CAA9248387.1"/>
    </source>
</evidence>
<gene>
    <name evidence="5" type="ORF">AVDCRST_MAG95-1747</name>
</gene>
<dbReference type="EMBL" id="CADCTJ010000545">
    <property type="protein sequence ID" value="CAA9248387.1"/>
    <property type="molecule type" value="Genomic_DNA"/>
</dbReference>
<feature type="domain" description="Glutaminase A central" evidence="3">
    <location>
        <begin position="476"/>
        <end position="813"/>
    </location>
</feature>
<dbReference type="InterPro" id="IPR008928">
    <property type="entry name" value="6-hairpin_glycosidase_sf"/>
</dbReference>
<keyword evidence="1" id="KW-0175">Coiled coil</keyword>
<dbReference type="InterPro" id="IPR008979">
    <property type="entry name" value="Galactose-bd-like_sf"/>
</dbReference>
<dbReference type="InterPro" id="IPR032514">
    <property type="entry name" value="GtaA_central"/>
</dbReference>
<dbReference type="PANTHER" id="PTHR31987">
    <property type="entry name" value="GLUTAMINASE A-RELATED"/>
    <property type="match status" value="1"/>
</dbReference>
<dbReference type="PANTHER" id="PTHR31987:SF1">
    <property type="entry name" value="GLUTAMINASE A"/>
    <property type="match status" value="1"/>
</dbReference>
<name>A0A6J4IE70_9BACT</name>
<dbReference type="InterPro" id="IPR033433">
    <property type="entry name" value="GtaA_N"/>
</dbReference>